<dbReference type="InterPro" id="IPR012334">
    <property type="entry name" value="Pectin_lyas_fold"/>
</dbReference>
<name>A0A9P4NGX4_9PEZI</name>
<dbReference type="Pfam" id="PF12708">
    <property type="entry name" value="Pect-lyase_RHGA_epim"/>
    <property type="match status" value="1"/>
</dbReference>
<evidence type="ECO:0000313" key="3">
    <source>
        <dbReference type="Proteomes" id="UP000800235"/>
    </source>
</evidence>
<comment type="caution">
    <text evidence="2">The sequence shown here is derived from an EMBL/GenBank/DDBJ whole genome shotgun (WGS) entry which is preliminary data.</text>
</comment>
<dbReference type="InterPro" id="IPR024535">
    <property type="entry name" value="RHGA/B-epi-like_pectate_lyase"/>
</dbReference>
<dbReference type="PANTHER" id="PTHR33928">
    <property type="entry name" value="POLYGALACTURONASE QRT3"/>
    <property type="match status" value="1"/>
</dbReference>
<dbReference type="InterPro" id="IPR039279">
    <property type="entry name" value="QRT3-like"/>
</dbReference>
<dbReference type="InterPro" id="IPR011050">
    <property type="entry name" value="Pectin_lyase_fold/virulence"/>
</dbReference>
<reference evidence="2" key="1">
    <citation type="journal article" date="2020" name="Stud. Mycol.">
        <title>101 Dothideomycetes genomes: a test case for predicting lifestyles and emergence of pathogens.</title>
        <authorList>
            <person name="Haridas S."/>
            <person name="Albert R."/>
            <person name="Binder M."/>
            <person name="Bloem J."/>
            <person name="Labutti K."/>
            <person name="Salamov A."/>
            <person name="Andreopoulos B."/>
            <person name="Baker S."/>
            <person name="Barry K."/>
            <person name="Bills G."/>
            <person name="Bluhm B."/>
            <person name="Cannon C."/>
            <person name="Castanera R."/>
            <person name="Culley D."/>
            <person name="Daum C."/>
            <person name="Ezra D."/>
            <person name="Gonzalez J."/>
            <person name="Henrissat B."/>
            <person name="Kuo A."/>
            <person name="Liang C."/>
            <person name="Lipzen A."/>
            <person name="Lutzoni F."/>
            <person name="Magnuson J."/>
            <person name="Mondo S."/>
            <person name="Nolan M."/>
            <person name="Ohm R."/>
            <person name="Pangilinan J."/>
            <person name="Park H.-J."/>
            <person name="Ramirez L."/>
            <person name="Alfaro M."/>
            <person name="Sun H."/>
            <person name="Tritt A."/>
            <person name="Yoshinaga Y."/>
            <person name="Zwiers L.-H."/>
            <person name="Turgeon B."/>
            <person name="Goodwin S."/>
            <person name="Spatafora J."/>
            <person name="Crous P."/>
            <person name="Grigoriev I."/>
        </authorList>
    </citation>
    <scope>NUCLEOTIDE SEQUENCE</scope>
    <source>
        <strain evidence="2">CBS 130266</strain>
    </source>
</reference>
<proteinExistence type="predicted"/>
<protein>
    <submittedName>
        <fullName evidence="2">Pectin lyase-like protein</fullName>
    </submittedName>
</protein>
<gene>
    <name evidence="2" type="ORF">EJ08DRAFT_728091</name>
</gene>
<dbReference type="GO" id="GO:0016829">
    <property type="term" value="F:lyase activity"/>
    <property type="evidence" value="ECO:0007669"/>
    <property type="project" value="UniProtKB-KW"/>
</dbReference>
<dbReference type="GO" id="GO:0004650">
    <property type="term" value="F:polygalacturonase activity"/>
    <property type="evidence" value="ECO:0007669"/>
    <property type="project" value="InterPro"/>
</dbReference>
<dbReference type="EMBL" id="MU007106">
    <property type="protein sequence ID" value="KAF2420739.1"/>
    <property type="molecule type" value="Genomic_DNA"/>
</dbReference>
<dbReference type="Proteomes" id="UP000800235">
    <property type="component" value="Unassembled WGS sequence"/>
</dbReference>
<feature type="domain" description="Rhamnogalacturonase A/B/Epimerase-like pectate lyase" evidence="1">
    <location>
        <begin position="2"/>
        <end position="231"/>
    </location>
</feature>
<dbReference type="AlphaFoldDB" id="A0A9P4NGX4"/>
<evidence type="ECO:0000259" key="1">
    <source>
        <dbReference type="Pfam" id="PF12708"/>
    </source>
</evidence>
<dbReference type="PANTHER" id="PTHR33928:SF2">
    <property type="entry name" value="PECTATE LYASE SUPERFAMILY PROTEIN DOMAIN-CONTAINING PROTEIN-RELATED"/>
    <property type="match status" value="1"/>
</dbReference>
<organism evidence="2 3">
    <name type="scientific">Tothia fuscella</name>
    <dbReference type="NCBI Taxonomy" id="1048955"/>
    <lineage>
        <taxon>Eukaryota</taxon>
        <taxon>Fungi</taxon>
        <taxon>Dikarya</taxon>
        <taxon>Ascomycota</taxon>
        <taxon>Pezizomycotina</taxon>
        <taxon>Dothideomycetes</taxon>
        <taxon>Pleosporomycetidae</taxon>
        <taxon>Venturiales</taxon>
        <taxon>Cylindrosympodiaceae</taxon>
        <taxon>Tothia</taxon>
    </lineage>
</organism>
<dbReference type="Gene3D" id="2.160.20.10">
    <property type="entry name" value="Single-stranded right-handed beta-helix, Pectin lyase-like"/>
    <property type="match status" value="2"/>
</dbReference>
<keyword evidence="3" id="KW-1185">Reference proteome</keyword>
<dbReference type="CDD" id="cd23668">
    <property type="entry name" value="GH55_beta13glucanase-like"/>
    <property type="match status" value="1"/>
</dbReference>
<keyword evidence="2" id="KW-0456">Lyase</keyword>
<sequence length="638" mass="70451">MRDYGASGKGDQDDAPYIMKAVVDGDHCGANCNATSTKGAVIYFPPGTYRISSPILQYYYTIFVGDPHSPAIIKGAKDFKGIALIDTDFYVPNGNANQWWTNQNNFYRQIRNFKLDMSDMPSYVEGGAVDNWPVGIHWQVSQACTLQNIQITMPLIGQKPDVRHRGIFMENGSGGNEVSFVGGRVGFVAGNQQYTARKLRFTSMERAIDMLWDWGFVWKSIEVVNCRIGINATAGGRDENTKKMQSTGSLTILDSSFKDVENMLVVGGNIKGYQPNVVVDNVKLDSVTKSAVTDDSGKQLLVGGSRTIQFWALGRRYTDEQPKGALVMGTMQPPKKDKSLLYGNDMNFFESNKPQYWNQDASKFLNVLDYGVNNDASYPNNNMKNINKALLDSAGLNKILVFPAGVYKVDDTIFIPPGARVVGVLWSQIMAIGKAFSNLREPKAVLQVGKAGDKGIVEISDITLTNEGPTAGAKFIQWSIHEDGQGSAAIWDTIVRVGGAMGTGLTETTCHQFGKQQKEKCMASTIMLHVTTQASIYMENVWLWVADHDIDSKDQTRVNVYGARGALIESQGPSWFHSVSTSIRLCITGRCLERGMSTWATFSPRHHIFKQAKRLPKSRLCRDLSASSKIQNSQIALL</sequence>
<dbReference type="SUPFAM" id="SSF51126">
    <property type="entry name" value="Pectin lyase-like"/>
    <property type="match status" value="2"/>
</dbReference>
<accession>A0A9P4NGX4</accession>
<evidence type="ECO:0000313" key="2">
    <source>
        <dbReference type="EMBL" id="KAF2420739.1"/>
    </source>
</evidence>
<dbReference type="OrthoDB" id="1046782at2759"/>